<dbReference type="InterPro" id="IPR002516">
    <property type="entry name" value="Glyco_trans_11"/>
</dbReference>
<dbReference type="AlphaFoldDB" id="A0A2M8VR53"/>
<evidence type="ECO:0000313" key="4">
    <source>
        <dbReference type="Proteomes" id="UP000229366"/>
    </source>
</evidence>
<dbReference type="PANTHER" id="PTHR11927:SF9">
    <property type="entry name" value="L-FUCOSYLTRANSFERASE"/>
    <property type="match status" value="1"/>
</dbReference>
<evidence type="ECO:0000313" key="3">
    <source>
        <dbReference type="EMBL" id="PJI79938.1"/>
    </source>
</evidence>
<dbReference type="PANTHER" id="PTHR11927">
    <property type="entry name" value="GALACTOSIDE 2-L-FUCOSYLTRANSFERASE"/>
    <property type="match status" value="1"/>
</dbReference>
<gene>
    <name evidence="3" type="ORF">B0G85_0921</name>
</gene>
<dbReference type="Pfam" id="PF01531">
    <property type="entry name" value="Glyco_transf_11"/>
    <property type="match status" value="1"/>
</dbReference>
<accession>A0A2M8VR53</accession>
<sequence length="296" mass="34889">MNIIVQLQGGLGNQLFQYATARALATHHQASLALDVAWYGKSDEDVTSRKMQLSELNIDASIIDRSPLITPPKKIRKLIHQLFPINPYFFKEKRPYRYERQLFAASPYKNQEMYLLGYWQSYKYFEKLKNLLRKELTPNYSLTFEYQAYLQKIQSTESVMVHVRRGDYINLASAAKVHGCLELEYYQKGMQIFIEMGPSMHFFVFSDDIEWAKRYLPFQDRCSFVQVSVEKESAPQELYLMSQCKRHLIANSSLSWWGAWLAHEDHQINTVICPKSWTTDYQAHWDDLLPSSWLRI</sequence>
<dbReference type="Proteomes" id="UP000229366">
    <property type="component" value="Unassembled WGS sequence"/>
</dbReference>
<dbReference type="RefSeq" id="WP_100379281.1">
    <property type="nucleotide sequence ID" value="NZ_CBCSBW010000002.1"/>
</dbReference>
<name>A0A2M8VR53_9BURK</name>
<keyword evidence="2 3" id="KW-0808">Transferase</keyword>
<dbReference type="CDD" id="cd11301">
    <property type="entry name" value="Fut1_Fut2_like"/>
    <property type="match status" value="1"/>
</dbReference>
<dbReference type="GO" id="GO:0008107">
    <property type="term" value="F:galactoside 2-alpha-L-fucosyltransferase activity"/>
    <property type="evidence" value="ECO:0007669"/>
    <property type="project" value="InterPro"/>
</dbReference>
<comment type="caution">
    <text evidence="3">The sequence shown here is derived from an EMBL/GenBank/DDBJ whole genome shotgun (WGS) entry which is preliminary data.</text>
</comment>
<organism evidence="3 4">
    <name type="scientific">Polynucleobacter brandtiae</name>
    <dbReference type="NCBI Taxonomy" id="1938816"/>
    <lineage>
        <taxon>Bacteria</taxon>
        <taxon>Pseudomonadati</taxon>
        <taxon>Pseudomonadota</taxon>
        <taxon>Betaproteobacteria</taxon>
        <taxon>Burkholderiales</taxon>
        <taxon>Burkholderiaceae</taxon>
        <taxon>Polynucleobacter</taxon>
    </lineage>
</organism>
<dbReference type="GO" id="GO:0016020">
    <property type="term" value="C:membrane"/>
    <property type="evidence" value="ECO:0007669"/>
    <property type="project" value="InterPro"/>
</dbReference>
<reference evidence="3 4" key="1">
    <citation type="submission" date="2017-11" db="EMBL/GenBank/DDBJ databases">
        <title>Genomic Encyclopedia of Type Strains, Phase III (KMG-III): the genomes of soil and plant-associated and newly described type strains.</title>
        <authorList>
            <person name="Whitman W."/>
        </authorList>
    </citation>
    <scope>NUCLEOTIDE SEQUENCE [LARGE SCALE GENOMIC DNA]</scope>
    <source>
        <strain evidence="3 4">UB-Domo-W1</strain>
    </source>
</reference>
<keyword evidence="1" id="KW-0328">Glycosyltransferase</keyword>
<dbReference type="EMBL" id="PGTX01000002">
    <property type="protein sequence ID" value="PJI79938.1"/>
    <property type="molecule type" value="Genomic_DNA"/>
</dbReference>
<protein>
    <submittedName>
        <fullName evidence="3">Glycosyl transferase family 11</fullName>
    </submittedName>
</protein>
<proteinExistence type="predicted"/>
<dbReference type="GO" id="GO:0005975">
    <property type="term" value="P:carbohydrate metabolic process"/>
    <property type="evidence" value="ECO:0007669"/>
    <property type="project" value="InterPro"/>
</dbReference>
<evidence type="ECO:0000256" key="2">
    <source>
        <dbReference type="ARBA" id="ARBA00022679"/>
    </source>
</evidence>
<keyword evidence="4" id="KW-1185">Reference proteome</keyword>
<evidence type="ECO:0000256" key="1">
    <source>
        <dbReference type="ARBA" id="ARBA00022676"/>
    </source>
</evidence>
<dbReference type="OrthoDB" id="9794601at2"/>